<dbReference type="Gene3D" id="2.40.70.10">
    <property type="entry name" value="Acid Proteases"/>
    <property type="match status" value="1"/>
</dbReference>
<name>A0A0L6UZQ2_9BASI</name>
<comment type="caution">
    <text evidence="1">The sequence shown here is derived from an EMBL/GenBank/DDBJ whole genome shotgun (WGS) entry which is preliminary data.</text>
</comment>
<proteinExistence type="predicted"/>
<dbReference type="VEuPathDB" id="FungiDB:VP01_3078g1"/>
<evidence type="ECO:0000313" key="2">
    <source>
        <dbReference type="Proteomes" id="UP000037035"/>
    </source>
</evidence>
<dbReference type="InterPro" id="IPR021109">
    <property type="entry name" value="Peptidase_aspartic_dom_sf"/>
</dbReference>
<reference evidence="1 2" key="1">
    <citation type="submission" date="2015-08" db="EMBL/GenBank/DDBJ databases">
        <title>Next Generation Sequencing and Analysis of the Genome of Puccinia sorghi L Schw, the Causal Agent of Maize Common Rust.</title>
        <authorList>
            <person name="Rochi L."/>
            <person name="Burguener G."/>
            <person name="Darino M."/>
            <person name="Turjanski A."/>
            <person name="Kreff E."/>
            <person name="Dieguez M.J."/>
            <person name="Sacco F."/>
        </authorList>
    </citation>
    <scope>NUCLEOTIDE SEQUENCE [LARGE SCALE GENOMIC DNA]</scope>
    <source>
        <strain evidence="1 2">RO10H11247</strain>
    </source>
</reference>
<dbReference type="AlphaFoldDB" id="A0A0L6UZQ2"/>
<organism evidence="1 2">
    <name type="scientific">Puccinia sorghi</name>
    <dbReference type="NCBI Taxonomy" id="27349"/>
    <lineage>
        <taxon>Eukaryota</taxon>
        <taxon>Fungi</taxon>
        <taxon>Dikarya</taxon>
        <taxon>Basidiomycota</taxon>
        <taxon>Pucciniomycotina</taxon>
        <taxon>Pucciniomycetes</taxon>
        <taxon>Pucciniales</taxon>
        <taxon>Pucciniaceae</taxon>
        <taxon>Puccinia</taxon>
    </lineage>
</organism>
<protein>
    <submittedName>
        <fullName evidence="1">Uncharacterized protein</fullName>
    </submittedName>
</protein>
<accession>A0A0L6UZQ2</accession>
<evidence type="ECO:0000313" key="1">
    <source>
        <dbReference type="EMBL" id="KNZ54008.1"/>
    </source>
</evidence>
<keyword evidence="2" id="KW-1185">Reference proteome</keyword>
<gene>
    <name evidence="1" type="ORF">VP01_3078g1</name>
</gene>
<dbReference type="EMBL" id="LAVV01008033">
    <property type="protein sequence ID" value="KNZ54008.1"/>
    <property type="molecule type" value="Genomic_DNA"/>
</dbReference>
<dbReference type="Proteomes" id="UP000037035">
    <property type="component" value="Unassembled WGS sequence"/>
</dbReference>
<dbReference type="OrthoDB" id="2512848at2759"/>
<sequence>MTLALEVAAHTTLFPQIEMFLVSHHLIVHSAKQLPCSVPSWTSPACCAGPTTSVFDVSLQFYWAHIQVFLNCPNLFSQQESVGFRKPFEDYNVSACSTVKVLLAMFHGSGGVLAPATILVDTDAMANFLHKAFIRKHDLCLQKQSAKSIVFGFKQDWSGHIQLLTLDSKPFNIQISFSVTQLGLVDAIFGLPW</sequence>
<dbReference type="CDD" id="cd00303">
    <property type="entry name" value="retropepsin_like"/>
    <property type="match status" value="1"/>
</dbReference>